<keyword evidence="2" id="KW-1185">Reference proteome</keyword>
<accession>A0AAN5CVV5</accession>
<dbReference type="AlphaFoldDB" id="A0AAN5CVV5"/>
<protein>
    <submittedName>
        <fullName evidence="1">Uncharacterized protein</fullName>
    </submittedName>
</protein>
<dbReference type="EMBL" id="BTRK01000005">
    <property type="protein sequence ID" value="GMR51626.1"/>
    <property type="molecule type" value="Genomic_DNA"/>
</dbReference>
<dbReference type="Proteomes" id="UP001328107">
    <property type="component" value="Unassembled WGS sequence"/>
</dbReference>
<gene>
    <name evidence="1" type="ORF">PMAYCL1PPCAC_21821</name>
</gene>
<comment type="caution">
    <text evidence="1">The sequence shown here is derived from an EMBL/GenBank/DDBJ whole genome shotgun (WGS) entry which is preliminary data.</text>
</comment>
<feature type="non-terminal residue" evidence="1">
    <location>
        <position position="86"/>
    </location>
</feature>
<evidence type="ECO:0000313" key="1">
    <source>
        <dbReference type="EMBL" id="GMR51626.1"/>
    </source>
</evidence>
<organism evidence="1 2">
    <name type="scientific">Pristionchus mayeri</name>
    <dbReference type="NCBI Taxonomy" id="1317129"/>
    <lineage>
        <taxon>Eukaryota</taxon>
        <taxon>Metazoa</taxon>
        <taxon>Ecdysozoa</taxon>
        <taxon>Nematoda</taxon>
        <taxon>Chromadorea</taxon>
        <taxon>Rhabditida</taxon>
        <taxon>Rhabditina</taxon>
        <taxon>Diplogasteromorpha</taxon>
        <taxon>Diplogasteroidea</taxon>
        <taxon>Neodiplogasteridae</taxon>
        <taxon>Pristionchus</taxon>
    </lineage>
</organism>
<name>A0AAN5CVV5_9BILA</name>
<feature type="non-terminal residue" evidence="1">
    <location>
        <position position="1"/>
    </location>
</feature>
<reference evidence="2" key="1">
    <citation type="submission" date="2022-10" db="EMBL/GenBank/DDBJ databases">
        <title>Genome assembly of Pristionchus species.</title>
        <authorList>
            <person name="Yoshida K."/>
            <person name="Sommer R.J."/>
        </authorList>
    </citation>
    <scope>NUCLEOTIDE SEQUENCE [LARGE SCALE GENOMIC DNA]</scope>
    <source>
        <strain evidence="2">RS5460</strain>
    </source>
</reference>
<proteinExistence type="predicted"/>
<sequence>DEFPSLEGALACVAKMKKMEEKVQRVFASTVDLEEAARCRCECCPPRESQEPSDYCCASLFSLPLLEKTEPVRDGLLAKMPDFASP</sequence>
<evidence type="ECO:0000313" key="2">
    <source>
        <dbReference type="Proteomes" id="UP001328107"/>
    </source>
</evidence>